<dbReference type="InterPro" id="IPR043128">
    <property type="entry name" value="Rev_trsase/Diguanyl_cyclase"/>
</dbReference>
<comment type="similarity">
    <text evidence="1">Belongs to the beta type-B retroviral polymerase family. HERV class-II K(HML-2) pol subfamily.</text>
</comment>
<feature type="region of interest" description="Disordered" evidence="3">
    <location>
        <begin position="238"/>
        <end position="261"/>
    </location>
</feature>
<reference evidence="6" key="1">
    <citation type="submission" date="2023-07" db="EMBL/GenBank/DDBJ databases">
        <authorList>
            <person name="Stuckert A."/>
        </authorList>
    </citation>
    <scope>NUCLEOTIDE SEQUENCE</scope>
</reference>
<dbReference type="Pfam" id="PF07992">
    <property type="entry name" value="Pyr_redox_2"/>
    <property type="match status" value="1"/>
</dbReference>
<evidence type="ECO:0000313" key="6">
    <source>
        <dbReference type="EMBL" id="CAJ0944049.1"/>
    </source>
</evidence>
<name>A0ABN9LP99_9NEOB</name>
<dbReference type="Gene3D" id="3.30.70.270">
    <property type="match status" value="1"/>
</dbReference>
<gene>
    <name evidence="6" type="ORF">RIMI_LOCUS10235901</name>
</gene>
<dbReference type="Gene3D" id="3.10.10.10">
    <property type="entry name" value="HIV Type 1 Reverse Transcriptase, subunit A, domain 1"/>
    <property type="match status" value="1"/>
</dbReference>
<sequence length="596" mass="64763">MEAQEFLCSIDIQDAYLHVPIFPGHHRDLRFAVLQEHFQFVALPFGLATAPRVFMKIMAALTAILRVRGLVLFPYLDNILIKALSFSQAQESLSIVDTLARFRWPDSQGYSNSNPDGQCHGGGYVNHQGGPRSSLAEVSKILLWAVATVPVISAVHIPGVDNWAADFLSREGLAAGEWSLHPEVFHQICLRWGTPDVDLTASRMNRKVPQFISRSRDSRSGRRRSGHSLVTVRAALPVPTPSIPSQTVEEDQSGRVAGHSDRSGLAQESLAGLDSGLALSSLKGQKTLASRPQVKTFPQGVAHAVPPYRAPVDSWDLNLVLDFLRVSPCEPLREIPLLVLSWKVAFLVAITSIHCVSELAALSCRPPFLVIYQDKVVLRPPPLPPQRGHRSTFLLSSSDSFFGAIVEQAGPRQGTLQAATWSSIHTFAKFDKVHTYALADASLGRRILQAAVVAHVQGFGKITGKNQVTATKADGSTQVINTKNILIATGSEVTPFPGIEIDEETVVSSTGALSLQKVPEKMVVIGGGVIGVELGSVWQRLGADVTAVEFLGHVGGIGIDMEISKNFQRILQKQGLKFKLNTKVTALKQRLVGRQK</sequence>
<evidence type="ECO:0000259" key="4">
    <source>
        <dbReference type="Pfam" id="PF00078"/>
    </source>
</evidence>
<accession>A0ABN9LP99</accession>
<dbReference type="PRINTS" id="PR00368">
    <property type="entry name" value="FADPNR"/>
</dbReference>
<feature type="domain" description="FAD/NAD(P)-binding" evidence="5">
    <location>
        <begin position="450"/>
        <end position="589"/>
    </location>
</feature>
<dbReference type="Pfam" id="PF00078">
    <property type="entry name" value="RVT_1"/>
    <property type="match status" value="1"/>
</dbReference>
<dbReference type="InterPro" id="IPR043502">
    <property type="entry name" value="DNA/RNA_pol_sf"/>
</dbReference>
<evidence type="ECO:0000259" key="5">
    <source>
        <dbReference type="Pfam" id="PF07992"/>
    </source>
</evidence>
<evidence type="ECO:0000313" key="7">
    <source>
        <dbReference type="Proteomes" id="UP001176940"/>
    </source>
</evidence>
<evidence type="ECO:0000256" key="3">
    <source>
        <dbReference type="SAM" id="MobiDB-lite"/>
    </source>
</evidence>
<feature type="domain" description="Reverse transcriptase" evidence="4">
    <location>
        <begin position="6"/>
        <end position="100"/>
    </location>
</feature>
<dbReference type="SUPFAM" id="SSF56672">
    <property type="entry name" value="DNA/RNA polymerases"/>
    <property type="match status" value="1"/>
</dbReference>
<comment type="caution">
    <text evidence="6">The sequence shown here is derived from an EMBL/GenBank/DDBJ whole genome shotgun (WGS) entry which is preliminary data.</text>
</comment>
<keyword evidence="7" id="KW-1185">Reference proteome</keyword>
<dbReference type="Proteomes" id="UP001176940">
    <property type="component" value="Unassembled WGS sequence"/>
</dbReference>
<dbReference type="SUPFAM" id="SSF51905">
    <property type="entry name" value="FAD/NAD(P)-binding domain"/>
    <property type="match status" value="1"/>
</dbReference>
<dbReference type="InterPro" id="IPR023753">
    <property type="entry name" value="FAD/NAD-binding_dom"/>
</dbReference>
<dbReference type="InterPro" id="IPR000477">
    <property type="entry name" value="RT_dom"/>
</dbReference>
<dbReference type="InterPro" id="IPR036188">
    <property type="entry name" value="FAD/NAD-bd_sf"/>
</dbReference>
<dbReference type="PANTHER" id="PTHR33066:SF2">
    <property type="entry name" value="FILAGGRIN-2-LIKE"/>
    <property type="match status" value="1"/>
</dbReference>
<dbReference type="EC" id="3.1.26.4" evidence="2"/>
<dbReference type="Gene3D" id="3.50.50.60">
    <property type="entry name" value="FAD/NAD(P)-binding domain"/>
    <property type="match status" value="2"/>
</dbReference>
<dbReference type="EMBL" id="CAUEEQ010022000">
    <property type="protein sequence ID" value="CAJ0944049.1"/>
    <property type="molecule type" value="Genomic_DNA"/>
</dbReference>
<dbReference type="PRINTS" id="PR00411">
    <property type="entry name" value="PNDRDTASEI"/>
</dbReference>
<proteinExistence type="inferred from homology"/>
<evidence type="ECO:0000256" key="2">
    <source>
        <dbReference type="ARBA" id="ARBA00012180"/>
    </source>
</evidence>
<protein>
    <recommendedName>
        <fullName evidence="2">ribonuclease H</fullName>
        <ecNumber evidence="2">3.1.26.4</ecNumber>
    </recommendedName>
</protein>
<evidence type="ECO:0000256" key="1">
    <source>
        <dbReference type="ARBA" id="ARBA00010879"/>
    </source>
</evidence>
<dbReference type="PANTHER" id="PTHR33066">
    <property type="entry name" value="INTEGRASE_SAM-LIKE_N DOMAIN-CONTAINING PROTEIN"/>
    <property type="match status" value="1"/>
</dbReference>
<organism evidence="6 7">
    <name type="scientific">Ranitomeya imitator</name>
    <name type="common">mimic poison frog</name>
    <dbReference type="NCBI Taxonomy" id="111125"/>
    <lineage>
        <taxon>Eukaryota</taxon>
        <taxon>Metazoa</taxon>
        <taxon>Chordata</taxon>
        <taxon>Craniata</taxon>
        <taxon>Vertebrata</taxon>
        <taxon>Euteleostomi</taxon>
        <taxon>Amphibia</taxon>
        <taxon>Batrachia</taxon>
        <taxon>Anura</taxon>
        <taxon>Neobatrachia</taxon>
        <taxon>Hyloidea</taxon>
        <taxon>Dendrobatidae</taxon>
        <taxon>Dendrobatinae</taxon>
        <taxon>Ranitomeya</taxon>
    </lineage>
</organism>